<name>A0A0F4YDX9_RASE3</name>
<organism evidence="1 2">
    <name type="scientific">Rasamsonia emersonii (strain ATCC 16479 / CBS 393.64 / IMI 116815)</name>
    <dbReference type="NCBI Taxonomy" id="1408163"/>
    <lineage>
        <taxon>Eukaryota</taxon>
        <taxon>Fungi</taxon>
        <taxon>Dikarya</taxon>
        <taxon>Ascomycota</taxon>
        <taxon>Pezizomycotina</taxon>
        <taxon>Eurotiomycetes</taxon>
        <taxon>Eurotiomycetidae</taxon>
        <taxon>Eurotiales</taxon>
        <taxon>Trichocomaceae</taxon>
        <taxon>Rasamsonia</taxon>
    </lineage>
</organism>
<dbReference type="EMBL" id="LASV01000779">
    <property type="protein sequence ID" value="KKA16389.1"/>
    <property type="molecule type" value="Genomic_DNA"/>
</dbReference>
<reference evidence="1 2" key="1">
    <citation type="submission" date="2015-04" db="EMBL/GenBank/DDBJ databases">
        <authorList>
            <person name="Heijne W.H."/>
            <person name="Fedorova N.D."/>
            <person name="Nierman W.C."/>
            <person name="Vollebregt A.W."/>
            <person name="Zhao Z."/>
            <person name="Wu L."/>
            <person name="Kumar M."/>
            <person name="Stam H."/>
            <person name="van den Berg M.A."/>
            <person name="Pel H.J."/>
        </authorList>
    </citation>
    <scope>NUCLEOTIDE SEQUENCE [LARGE SCALE GENOMIC DNA]</scope>
    <source>
        <strain evidence="1 2">CBS 393.64</strain>
    </source>
</reference>
<evidence type="ECO:0000313" key="2">
    <source>
        <dbReference type="Proteomes" id="UP000053958"/>
    </source>
</evidence>
<keyword evidence="2" id="KW-1185">Reference proteome</keyword>
<dbReference type="Proteomes" id="UP000053958">
    <property type="component" value="Unassembled WGS sequence"/>
</dbReference>
<comment type="caution">
    <text evidence="1">The sequence shown here is derived from an EMBL/GenBank/DDBJ whole genome shotgun (WGS) entry which is preliminary data.</text>
</comment>
<gene>
    <name evidence="1" type="ORF">T310_10020</name>
</gene>
<evidence type="ECO:0008006" key="3">
    <source>
        <dbReference type="Google" id="ProtNLM"/>
    </source>
</evidence>
<protein>
    <recommendedName>
        <fullName evidence="3">DDE-1 domain-containing protein</fullName>
    </recommendedName>
</protein>
<proteinExistence type="predicted"/>
<sequence>TNLLSAILSFVLNIPESMIINKQNVKIQSSLRGGSSGFMILFKKSVILKQDIYNMDETGFQMGMISTAKVISGSETQESHVKAIQPGNREWVTAIVAVNAAGWALPLHIILAAENH</sequence>
<feature type="non-terminal residue" evidence="1">
    <location>
        <position position="1"/>
    </location>
</feature>
<dbReference type="STRING" id="1408163.A0A0F4YDX9"/>
<accession>A0A0F4YDX9</accession>
<evidence type="ECO:0000313" key="1">
    <source>
        <dbReference type="EMBL" id="KKA16389.1"/>
    </source>
</evidence>
<dbReference type="GeneID" id="25313077"/>
<dbReference type="OrthoDB" id="4207519at2759"/>
<dbReference type="AlphaFoldDB" id="A0A0F4YDX9"/>
<dbReference type="RefSeq" id="XP_013323001.1">
    <property type="nucleotide sequence ID" value="XM_013467547.1"/>
</dbReference>